<name>H1KM68_METEX</name>
<accession>H1KM68</accession>
<comment type="caution">
    <text evidence="2">The sequence shown here is derived from an EMBL/GenBank/DDBJ whole genome shotgun (WGS) entry which is preliminary data.</text>
</comment>
<protein>
    <submittedName>
        <fullName evidence="2">Glycosyl transferase group 1</fullName>
    </submittedName>
</protein>
<proteinExistence type="predicted"/>
<reference evidence="2 3" key="1">
    <citation type="submission" date="2011-09" db="EMBL/GenBank/DDBJ databases">
        <title>The draft genome of Methylobacterium extorquens DSM 13060.</title>
        <authorList>
            <consortium name="US DOE Joint Genome Institute (JGI-PGF)"/>
            <person name="Lucas S."/>
            <person name="Han J."/>
            <person name="Lapidus A."/>
            <person name="Cheng J.-F."/>
            <person name="Goodwin L."/>
            <person name="Pitluck S."/>
            <person name="Peters L."/>
            <person name="Land M.L."/>
            <person name="Hauser L."/>
            <person name="Koskimaki J."/>
            <person name="Halonen O."/>
            <person name="Pirttila A."/>
            <person name="Frank C."/>
            <person name="Woyke T.J."/>
        </authorList>
    </citation>
    <scope>NUCLEOTIDE SEQUENCE [LARGE SCALE GENOMIC DNA]</scope>
    <source>
        <strain evidence="2 3">DSM 13060</strain>
    </source>
</reference>
<dbReference type="PANTHER" id="PTHR46401">
    <property type="entry name" value="GLYCOSYLTRANSFERASE WBBK-RELATED"/>
    <property type="match status" value="1"/>
</dbReference>
<dbReference type="PANTHER" id="PTHR46401:SF9">
    <property type="entry name" value="MANNOSYLTRANSFERASE A"/>
    <property type="match status" value="1"/>
</dbReference>
<dbReference type="EMBL" id="AGJK01000113">
    <property type="protein sequence ID" value="EHP91387.1"/>
    <property type="molecule type" value="Genomic_DNA"/>
</dbReference>
<dbReference type="InterPro" id="IPR001296">
    <property type="entry name" value="Glyco_trans_1"/>
</dbReference>
<evidence type="ECO:0000313" key="2">
    <source>
        <dbReference type="EMBL" id="EHP91387.1"/>
    </source>
</evidence>
<dbReference type="Pfam" id="PF00534">
    <property type="entry name" value="Glycos_transf_1"/>
    <property type="match status" value="1"/>
</dbReference>
<dbReference type="GO" id="GO:0016757">
    <property type="term" value="F:glycosyltransferase activity"/>
    <property type="evidence" value="ECO:0007669"/>
    <property type="project" value="InterPro"/>
</dbReference>
<dbReference type="Gene3D" id="3.40.50.2000">
    <property type="entry name" value="Glycogen Phosphorylase B"/>
    <property type="match status" value="1"/>
</dbReference>
<feature type="domain" description="Glycosyl transferase family 1" evidence="1">
    <location>
        <begin position="235"/>
        <end position="386"/>
    </location>
</feature>
<dbReference type="Proteomes" id="UP000004382">
    <property type="component" value="Unassembled WGS sequence"/>
</dbReference>
<sequence length="600" mass="68156">MTNVPQQSENNIQFLSSHENDICFDVSDLIQYWNDNRAPTGIQRVQTKIILSIGSNIKYRTVAMIYPNGFWKEIDAELLLHTINLSQNGHDIHEQVWTQAIKKIRDSLAVSAYADFNDKSVLVNLGTSWWIPNYVNAVSELKDKYGSRYIPFIHDLIPMMVPEHCSYELVCEFTQWVYAILLQADAIIVNSSQTARDVKAAAEKIHGLNIQPIVCKLDAAPELDSSKNRLANTILRATSRPFVLFVSTIESRKNHLFIFDAWLELCRQHGEDNIPNLICVGKRGWLVEAALSRYNNSAILRRKILILSNIGDNDLEHLYKSCKFTLYNSFYEGWGLPITESLYFKKVPLIPRNTSLTEAGGEFAEYFLTGSLDSFLAAIKHLIFNREYLEERERAVGEYKCRTWREIASDIVEVACSAEGNPLLSLQARSIAPGTLYRFSFNNDANVVHDNLKGYLIRYGSGWHKPEAWGVWTAENEAQIRFNIKGAASDILMYMQLHAHSPDDKLCISINNSPLSRVELSGNTKYCFRIQKRDVDEADFDIAVSLVCDNLKDLSEFTSTDDRKIGVGVSSLLVCHQGDIHSRLSYIENFGSINMHAVVF</sequence>
<dbReference type="PATRIC" id="fig|882800.3.peg.3676"/>
<evidence type="ECO:0000313" key="3">
    <source>
        <dbReference type="Proteomes" id="UP000004382"/>
    </source>
</evidence>
<gene>
    <name evidence="2" type="ORF">MetexDRAFT_3731</name>
</gene>
<evidence type="ECO:0000259" key="1">
    <source>
        <dbReference type="Pfam" id="PF00534"/>
    </source>
</evidence>
<keyword evidence="2" id="KW-0808">Transferase</keyword>
<dbReference type="AlphaFoldDB" id="H1KM68"/>
<dbReference type="SUPFAM" id="SSF53756">
    <property type="entry name" value="UDP-Glycosyltransferase/glycogen phosphorylase"/>
    <property type="match status" value="1"/>
</dbReference>
<organism evidence="2 3">
    <name type="scientific">Methylorubrum extorquens DSM 13060</name>
    <dbReference type="NCBI Taxonomy" id="882800"/>
    <lineage>
        <taxon>Bacteria</taxon>
        <taxon>Pseudomonadati</taxon>
        <taxon>Pseudomonadota</taxon>
        <taxon>Alphaproteobacteria</taxon>
        <taxon>Hyphomicrobiales</taxon>
        <taxon>Methylobacteriaceae</taxon>
        <taxon>Methylorubrum</taxon>
    </lineage>
</organism>